<evidence type="ECO:0000256" key="1">
    <source>
        <dbReference type="SAM" id="Coils"/>
    </source>
</evidence>
<gene>
    <name evidence="2" type="ORF">EH230_09230</name>
</gene>
<comment type="caution">
    <text evidence="2">The sequence shown here is derived from an EMBL/GenBank/DDBJ whole genome shotgun (WGS) entry which is preliminary data.</text>
</comment>
<protein>
    <submittedName>
        <fullName evidence="2">Uncharacterized protein</fullName>
    </submittedName>
</protein>
<accession>A0A437UBP9</accession>
<evidence type="ECO:0000313" key="2">
    <source>
        <dbReference type="EMBL" id="RVU91064.1"/>
    </source>
</evidence>
<evidence type="ECO:0000313" key="3">
    <source>
        <dbReference type="Proteomes" id="UP000288951"/>
    </source>
</evidence>
<reference evidence="2" key="1">
    <citation type="submission" date="2018-12" db="EMBL/GenBank/DDBJ databases">
        <title>Draft genome sequence of Flaovobacterium columnare ARS1 isolated from channel catfish in Alabama.</title>
        <authorList>
            <person name="Cai W."/>
            <person name="Arias C."/>
        </authorList>
    </citation>
    <scope>NUCLEOTIDE SEQUENCE [LARGE SCALE GENOMIC DNA]</scope>
    <source>
        <strain evidence="2">ARS1</strain>
    </source>
</reference>
<dbReference type="AlphaFoldDB" id="A0A437UBP9"/>
<dbReference type="Proteomes" id="UP000288951">
    <property type="component" value="Unassembled WGS sequence"/>
</dbReference>
<sequence length="232" mass="25900">MNLKEEKAKRNLYLLEVYKRARLGSPKSPTSTFFGLSKYAKYNLSTGKTINNDNEKGGYIIGEELGLTQEEVDSFVIYFSSNEVGYMTSTIGLQSFAITQEGILYLESLEEEVVPQPIQFHSNTINIGDNSTAQIQQNTTGSSQVQNINYSKENITELFNLLRQDFHKISDREQAEELQTEIDNASKQLEKGKDVKSRLTTIGGIVKDIGIKVFTSLAASQIKDSLIPLLGL</sequence>
<dbReference type="EMBL" id="RQSM01000003">
    <property type="protein sequence ID" value="RVU91064.1"/>
    <property type="molecule type" value="Genomic_DNA"/>
</dbReference>
<keyword evidence="1" id="KW-0175">Coiled coil</keyword>
<dbReference type="RefSeq" id="WP_127823441.1">
    <property type="nucleotide sequence ID" value="NZ_RQSM01000003.1"/>
</dbReference>
<name>A0A437UBP9_9FLAO</name>
<proteinExistence type="predicted"/>
<keyword evidence="3" id="KW-1185">Reference proteome</keyword>
<organism evidence="2 3">
    <name type="scientific">Flavobacterium columnare</name>
    <dbReference type="NCBI Taxonomy" id="996"/>
    <lineage>
        <taxon>Bacteria</taxon>
        <taxon>Pseudomonadati</taxon>
        <taxon>Bacteroidota</taxon>
        <taxon>Flavobacteriia</taxon>
        <taxon>Flavobacteriales</taxon>
        <taxon>Flavobacteriaceae</taxon>
        <taxon>Flavobacterium</taxon>
    </lineage>
</organism>
<feature type="coiled-coil region" evidence="1">
    <location>
        <begin position="168"/>
        <end position="195"/>
    </location>
</feature>